<organism evidence="3 4">
    <name type="scientific">Coccidioides immitis H538.4</name>
    <dbReference type="NCBI Taxonomy" id="396776"/>
    <lineage>
        <taxon>Eukaryota</taxon>
        <taxon>Fungi</taxon>
        <taxon>Dikarya</taxon>
        <taxon>Ascomycota</taxon>
        <taxon>Pezizomycotina</taxon>
        <taxon>Eurotiomycetes</taxon>
        <taxon>Eurotiomycetidae</taxon>
        <taxon>Onygenales</taxon>
        <taxon>Onygenaceae</taxon>
        <taxon>Coccidioides</taxon>
    </lineage>
</organism>
<dbReference type="OrthoDB" id="445566at2759"/>
<feature type="region of interest" description="Disordered" evidence="1">
    <location>
        <begin position="1"/>
        <end position="37"/>
    </location>
</feature>
<keyword evidence="2" id="KW-0812">Transmembrane</keyword>
<feature type="transmembrane region" description="Helical" evidence="2">
    <location>
        <begin position="64"/>
        <end position="83"/>
    </location>
</feature>
<evidence type="ECO:0000256" key="1">
    <source>
        <dbReference type="SAM" id="MobiDB-lite"/>
    </source>
</evidence>
<accession>A0A0J8RME9</accession>
<gene>
    <name evidence="3" type="ORF">CIHG_04063</name>
</gene>
<dbReference type="VEuPathDB" id="FungiDB:CIHG_04063"/>
<name>A0A0J8RME9_COCIT</name>
<dbReference type="Proteomes" id="UP000054563">
    <property type="component" value="Unassembled WGS sequence"/>
</dbReference>
<evidence type="ECO:0000313" key="4">
    <source>
        <dbReference type="Proteomes" id="UP000054563"/>
    </source>
</evidence>
<feature type="compositionally biased region" description="Low complexity" evidence="1">
    <location>
        <begin position="10"/>
        <end position="37"/>
    </location>
</feature>
<dbReference type="eggNOG" id="KOG1746">
    <property type="taxonomic scope" value="Eukaryota"/>
</dbReference>
<evidence type="ECO:0000313" key="3">
    <source>
        <dbReference type="EMBL" id="KMU86275.1"/>
    </source>
</evidence>
<proteinExistence type="predicted"/>
<sequence>MAPKRPVNGAATPPASKPSSSSVTATTTTKTATPVAFTTKSPPQDIILGIWQRYLVQTSQRTKMLDAFMAFLVLVGGVHRLMLS</sequence>
<dbReference type="EMBL" id="DS016992">
    <property type="protein sequence ID" value="KMU86275.1"/>
    <property type="molecule type" value="Genomic_DNA"/>
</dbReference>
<keyword evidence="2" id="KW-0472">Membrane</keyword>
<dbReference type="AlphaFoldDB" id="A0A0J8RME9"/>
<protein>
    <submittedName>
        <fullName evidence="3">OST2p</fullName>
    </submittedName>
</protein>
<reference evidence="4" key="1">
    <citation type="journal article" date="2010" name="Genome Res.">
        <title>Population genomic sequencing of Coccidioides fungi reveals recent hybridization and transposon control.</title>
        <authorList>
            <person name="Neafsey D.E."/>
            <person name="Barker B.M."/>
            <person name="Sharpton T.J."/>
            <person name="Stajich J.E."/>
            <person name="Park D.J."/>
            <person name="Whiston E."/>
            <person name="Hung C.-Y."/>
            <person name="McMahan C."/>
            <person name="White J."/>
            <person name="Sykes S."/>
            <person name="Heiman D."/>
            <person name="Young S."/>
            <person name="Zeng Q."/>
            <person name="Abouelleil A."/>
            <person name="Aftuck L."/>
            <person name="Bessette D."/>
            <person name="Brown A."/>
            <person name="FitzGerald M."/>
            <person name="Lui A."/>
            <person name="Macdonald J.P."/>
            <person name="Priest M."/>
            <person name="Orbach M.J."/>
            <person name="Galgiani J.N."/>
            <person name="Kirkland T.N."/>
            <person name="Cole G.T."/>
            <person name="Birren B.W."/>
            <person name="Henn M.R."/>
            <person name="Taylor J.W."/>
            <person name="Rounsley S.D."/>
        </authorList>
    </citation>
    <scope>NUCLEOTIDE SEQUENCE [LARGE SCALE GENOMIC DNA]</scope>
    <source>
        <strain evidence="4">H538.4</strain>
    </source>
</reference>
<keyword evidence="2" id="KW-1133">Transmembrane helix</keyword>
<dbReference type="UniPathway" id="UPA00378"/>
<evidence type="ECO:0000256" key="2">
    <source>
        <dbReference type="SAM" id="Phobius"/>
    </source>
</evidence>
<dbReference type="STRING" id="396776.A0A0J8RME9"/>